<dbReference type="NCBIfam" id="NF005253">
    <property type="entry name" value="PRK06762.1-4"/>
    <property type="match status" value="1"/>
</dbReference>
<dbReference type="RefSeq" id="WP_010490487.1">
    <property type="nucleotide sequence ID" value="NZ_AZCT01000002.1"/>
</dbReference>
<gene>
    <name evidence="1" type="ORF">FD51_GL001342</name>
</gene>
<dbReference type="Proteomes" id="UP000051984">
    <property type="component" value="Unassembled WGS sequence"/>
</dbReference>
<dbReference type="GO" id="GO:0016301">
    <property type="term" value="F:kinase activity"/>
    <property type="evidence" value="ECO:0007669"/>
    <property type="project" value="UniProtKB-KW"/>
</dbReference>
<comment type="caution">
    <text evidence="1">The sequence shown here is derived from an EMBL/GenBank/DDBJ whole genome shotgun (WGS) entry which is preliminary data.</text>
</comment>
<proteinExistence type="predicted"/>
<keyword evidence="1" id="KW-0418">Kinase</keyword>
<name>A0A0R1EUN5_LACZE</name>
<dbReference type="Gene3D" id="3.40.50.300">
    <property type="entry name" value="P-loop containing nucleotide triphosphate hydrolases"/>
    <property type="match status" value="1"/>
</dbReference>
<dbReference type="eggNOG" id="COG4639">
    <property type="taxonomic scope" value="Bacteria"/>
</dbReference>
<dbReference type="EMBL" id="AZCT01000002">
    <property type="protein sequence ID" value="KRK13148.1"/>
    <property type="molecule type" value="Genomic_DNA"/>
</dbReference>
<reference evidence="1 2" key="1">
    <citation type="journal article" date="2015" name="Genome Announc.">
        <title>Expanding the biotechnology potential of lactobacilli through comparative genomics of 213 strains and associated genera.</title>
        <authorList>
            <person name="Sun Z."/>
            <person name="Harris H.M."/>
            <person name="McCann A."/>
            <person name="Guo C."/>
            <person name="Argimon S."/>
            <person name="Zhang W."/>
            <person name="Yang X."/>
            <person name="Jeffery I.B."/>
            <person name="Cooney J.C."/>
            <person name="Kagawa T.F."/>
            <person name="Liu W."/>
            <person name="Song Y."/>
            <person name="Salvetti E."/>
            <person name="Wrobel A."/>
            <person name="Rasinkangas P."/>
            <person name="Parkhill J."/>
            <person name="Rea M.C."/>
            <person name="O'Sullivan O."/>
            <person name="Ritari J."/>
            <person name="Douillard F.P."/>
            <person name="Paul Ross R."/>
            <person name="Yang R."/>
            <person name="Briner A.E."/>
            <person name="Felis G.E."/>
            <person name="de Vos W.M."/>
            <person name="Barrangou R."/>
            <person name="Klaenhammer T.R."/>
            <person name="Caufield P.W."/>
            <person name="Cui Y."/>
            <person name="Zhang H."/>
            <person name="O'Toole P.W."/>
        </authorList>
    </citation>
    <scope>NUCLEOTIDE SEQUENCE [LARGE SCALE GENOMIC DNA]</scope>
    <source>
        <strain evidence="1 2">DSM 20178</strain>
    </source>
</reference>
<protein>
    <submittedName>
        <fullName evidence="1">Kinase</fullName>
    </submittedName>
</protein>
<dbReference type="InterPro" id="IPR027417">
    <property type="entry name" value="P-loop_NTPase"/>
</dbReference>
<organism evidence="1 2">
    <name type="scientific">Lacticaseibacillus zeae DSM 20178 = KCTC 3804</name>
    <dbReference type="NCBI Taxonomy" id="1423816"/>
    <lineage>
        <taxon>Bacteria</taxon>
        <taxon>Bacillati</taxon>
        <taxon>Bacillota</taxon>
        <taxon>Bacilli</taxon>
        <taxon>Lactobacillales</taxon>
        <taxon>Lactobacillaceae</taxon>
        <taxon>Lacticaseibacillus</taxon>
    </lineage>
</organism>
<dbReference type="NCBIfam" id="NF005255">
    <property type="entry name" value="PRK06762.2-2"/>
    <property type="match status" value="1"/>
</dbReference>
<keyword evidence="1" id="KW-0808">Transferase</keyword>
<dbReference type="AlphaFoldDB" id="A0A0R1EUN5"/>
<accession>A0A0R1EUN5</accession>
<dbReference type="SUPFAM" id="SSF52540">
    <property type="entry name" value="P-loop containing nucleoside triphosphate hydrolases"/>
    <property type="match status" value="1"/>
</dbReference>
<evidence type="ECO:0000313" key="2">
    <source>
        <dbReference type="Proteomes" id="UP000051984"/>
    </source>
</evidence>
<dbReference type="Pfam" id="PF13671">
    <property type="entry name" value="AAA_33"/>
    <property type="match status" value="1"/>
</dbReference>
<sequence>MHQLIILRGNSGSGKTTTAKVLREHLTDTLLISQDVTRRDMLAEKDKPNSPNIALIELIARFGLQHEKVVIVEGILNATRYGQMLQGLIAAADRSFIYYYDLSFEETLHRHAGRAKANEFGAASMRRWFQPHDLLGVPGEQTIPASWSQDDVVGHILADINS</sequence>
<dbReference type="PATRIC" id="fig|1423816.3.peg.1402"/>
<evidence type="ECO:0000313" key="1">
    <source>
        <dbReference type="EMBL" id="KRK13148.1"/>
    </source>
</evidence>